<sequence length="113" mass="12645">MISSLAGEVSDLCRIHYITLGSLCHFELVRHPGFVITSDSLYRALRPRLLGFSWLISALWSLSRYLGLISWIWALFIISSSLLRTCHHFGISDLIVDSSHDSGLVLSLTVLSL</sequence>
<keyword evidence="1" id="KW-0472">Membrane</keyword>
<evidence type="ECO:0000313" key="3">
    <source>
        <dbReference type="Proteomes" id="UP000297245"/>
    </source>
</evidence>
<organism evidence="2 3">
    <name type="scientific">Dendrothele bispora (strain CBS 962.96)</name>
    <dbReference type="NCBI Taxonomy" id="1314807"/>
    <lineage>
        <taxon>Eukaryota</taxon>
        <taxon>Fungi</taxon>
        <taxon>Dikarya</taxon>
        <taxon>Basidiomycota</taxon>
        <taxon>Agaricomycotina</taxon>
        <taxon>Agaricomycetes</taxon>
        <taxon>Agaricomycetidae</taxon>
        <taxon>Agaricales</taxon>
        <taxon>Agaricales incertae sedis</taxon>
        <taxon>Dendrothele</taxon>
    </lineage>
</organism>
<reference evidence="2 3" key="1">
    <citation type="journal article" date="2019" name="Nat. Ecol. Evol.">
        <title>Megaphylogeny resolves global patterns of mushroom evolution.</title>
        <authorList>
            <person name="Varga T."/>
            <person name="Krizsan K."/>
            <person name="Foldi C."/>
            <person name="Dima B."/>
            <person name="Sanchez-Garcia M."/>
            <person name="Sanchez-Ramirez S."/>
            <person name="Szollosi G.J."/>
            <person name="Szarkandi J.G."/>
            <person name="Papp V."/>
            <person name="Albert L."/>
            <person name="Andreopoulos W."/>
            <person name="Angelini C."/>
            <person name="Antonin V."/>
            <person name="Barry K.W."/>
            <person name="Bougher N.L."/>
            <person name="Buchanan P."/>
            <person name="Buyck B."/>
            <person name="Bense V."/>
            <person name="Catcheside P."/>
            <person name="Chovatia M."/>
            <person name="Cooper J."/>
            <person name="Damon W."/>
            <person name="Desjardin D."/>
            <person name="Finy P."/>
            <person name="Geml J."/>
            <person name="Haridas S."/>
            <person name="Hughes K."/>
            <person name="Justo A."/>
            <person name="Karasinski D."/>
            <person name="Kautmanova I."/>
            <person name="Kiss B."/>
            <person name="Kocsube S."/>
            <person name="Kotiranta H."/>
            <person name="LaButti K.M."/>
            <person name="Lechner B.E."/>
            <person name="Liimatainen K."/>
            <person name="Lipzen A."/>
            <person name="Lukacs Z."/>
            <person name="Mihaltcheva S."/>
            <person name="Morgado L.N."/>
            <person name="Niskanen T."/>
            <person name="Noordeloos M.E."/>
            <person name="Ohm R.A."/>
            <person name="Ortiz-Santana B."/>
            <person name="Ovrebo C."/>
            <person name="Racz N."/>
            <person name="Riley R."/>
            <person name="Savchenko A."/>
            <person name="Shiryaev A."/>
            <person name="Soop K."/>
            <person name="Spirin V."/>
            <person name="Szebenyi C."/>
            <person name="Tomsovsky M."/>
            <person name="Tulloss R.E."/>
            <person name="Uehling J."/>
            <person name="Grigoriev I.V."/>
            <person name="Vagvolgyi C."/>
            <person name="Papp T."/>
            <person name="Martin F.M."/>
            <person name="Miettinen O."/>
            <person name="Hibbett D.S."/>
            <person name="Nagy L.G."/>
        </authorList>
    </citation>
    <scope>NUCLEOTIDE SEQUENCE [LARGE SCALE GENOMIC DNA]</scope>
    <source>
        <strain evidence="2 3">CBS 962.96</strain>
    </source>
</reference>
<proteinExistence type="predicted"/>
<gene>
    <name evidence="2" type="ORF">K435DRAFT_247346</name>
</gene>
<accession>A0A4S8LPU9</accession>
<feature type="transmembrane region" description="Helical" evidence="1">
    <location>
        <begin position="52"/>
        <end position="78"/>
    </location>
</feature>
<keyword evidence="1" id="KW-0812">Transmembrane</keyword>
<keyword evidence="3" id="KW-1185">Reference proteome</keyword>
<name>A0A4S8LPU9_DENBC</name>
<evidence type="ECO:0000256" key="1">
    <source>
        <dbReference type="SAM" id="Phobius"/>
    </source>
</evidence>
<dbReference type="EMBL" id="ML179323">
    <property type="protein sequence ID" value="THU90848.1"/>
    <property type="molecule type" value="Genomic_DNA"/>
</dbReference>
<keyword evidence="1" id="KW-1133">Transmembrane helix</keyword>
<dbReference type="Proteomes" id="UP000297245">
    <property type="component" value="Unassembled WGS sequence"/>
</dbReference>
<evidence type="ECO:0000313" key="2">
    <source>
        <dbReference type="EMBL" id="THU90848.1"/>
    </source>
</evidence>
<dbReference type="AlphaFoldDB" id="A0A4S8LPU9"/>
<protein>
    <submittedName>
        <fullName evidence="2">Uncharacterized protein</fullName>
    </submittedName>
</protein>